<dbReference type="InterPro" id="IPR011598">
    <property type="entry name" value="bHLH_dom"/>
</dbReference>
<gene>
    <name evidence="10" type="primary">neurogenin</name>
</gene>
<proteinExistence type="evidence at transcript level"/>
<evidence type="ECO:0000256" key="4">
    <source>
        <dbReference type="ARBA" id="ARBA00023015"/>
    </source>
</evidence>
<dbReference type="AlphaFoldDB" id="A0A0F7TB54"/>
<evidence type="ECO:0000259" key="9">
    <source>
        <dbReference type="PROSITE" id="PS50888"/>
    </source>
</evidence>
<dbReference type="SUPFAM" id="SSF47459">
    <property type="entry name" value="HLH, helix-loop-helix DNA-binding domain"/>
    <property type="match status" value="1"/>
</dbReference>
<dbReference type="GO" id="GO:0045944">
    <property type="term" value="P:positive regulation of transcription by RNA polymerase II"/>
    <property type="evidence" value="ECO:0007669"/>
    <property type="project" value="TreeGrafter"/>
</dbReference>
<dbReference type="PANTHER" id="PTHR19290:SF163">
    <property type="entry name" value="BASIC HELIX-LOOP-HELIX NEURAL TRANSCRIPTION FACTOR TAP"/>
    <property type="match status" value="1"/>
</dbReference>
<feature type="region of interest" description="Disordered" evidence="8">
    <location>
        <begin position="252"/>
        <end position="271"/>
    </location>
</feature>
<evidence type="ECO:0000256" key="3">
    <source>
        <dbReference type="ARBA" id="ARBA00022902"/>
    </source>
</evidence>
<dbReference type="InterPro" id="IPR050359">
    <property type="entry name" value="bHLH_transcription_factors"/>
</dbReference>
<evidence type="ECO:0000313" key="10">
    <source>
        <dbReference type="EMBL" id="CEI71555.1"/>
    </source>
</evidence>
<protein>
    <submittedName>
        <fullName evidence="10">Cs neurogenin like protein</fullName>
    </submittedName>
</protein>
<keyword evidence="4" id="KW-0805">Transcription regulation</keyword>
<feature type="compositionally biased region" description="Polar residues" evidence="8">
    <location>
        <begin position="1"/>
        <end position="11"/>
    </location>
</feature>
<evidence type="ECO:0000256" key="2">
    <source>
        <dbReference type="ARBA" id="ARBA00022782"/>
    </source>
</evidence>
<keyword evidence="2" id="KW-0221">Differentiation</keyword>
<feature type="compositionally biased region" description="Polar residues" evidence="8">
    <location>
        <begin position="21"/>
        <end position="32"/>
    </location>
</feature>
<keyword evidence="6" id="KW-0804">Transcription</keyword>
<dbReference type="GO" id="GO:0046983">
    <property type="term" value="F:protein dimerization activity"/>
    <property type="evidence" value="ECO:0007669"/>
    <property type="project" value="InterPro"/>
</dbReference>
<feature type="domain" description="BHLH" evidence="9">
    <location>
        <begin position="125"/>
        <end position="177"/>
    </location>
</feature>
<dbReference type="FunFam" id="4.10.280.10:FF:000006">
    <property type="entry name" value="Neurogenic differentiation factor"/>
    <property type="match status" value="1"/>
</dbReference>
<dbReference type="GO" id="GO:0000981">
    <property type="term" value="F:DNA-binding transcription factor activity, RNA polymerase II-specific"/>
    <property type="evidence" value="ECO:0007669"/>
    <property type="project" value="TreeGrafter"/>
</dbReference>
<dbReference type="PROSITE" id="PS50888">
    <property type="entry name" value="BHLH"/>
    <property type="match status" value="1"/>
</dbReference>
<feature type="compositionally biased region" description="Basic residues" evidence="8">
    <location>
        <begin position="100"/>
        <end position="111"/>
    </location>
</feature>
<dbReference type="SMART" id="SM00353">
    <property type="entry name" value="HLH"/>
    <property type="match status" value="1"/>
</dbReference>
<organism evidence="10">
    <name type="scientific">Cupiennius salei</name>
    <name type="common">American wandering spider</name>
    <dbReference type="NCBI Taxonomy" id="6928"/>
    <lineage>
        <taxon>Eukaryota</taxon>
        <taxon>Metazoa</taxon>
        <taxon>Ecdysozoa</taxon>
        <taxon>Arthropoda</taxon>
        <taxon>Chelicerata</taxon>
        <taxon>Arachnida</taxon>
        <taxon>Araneae</taxon>
        <taxon>Araneomorphae</taxon>
        <taxon>Entelegynae</taxon>
        <taxon>Lycosoidea</taxon>
        <taxon>Ctenidae</taxon>
        <taxon>Cupiennius</taxon>
    </lineage>
</organism>
<reference evidence="10" key="1">
    <citation type="submission" date="2014-11" db="EMBL/GenBank/DDBJ databases">
        <authorList>
            <person name="Eriksson J."/>
        </authorList>
    </citation>
    <scope>NUCLEOTIDE SEQUENCE</scope>
    <source>
        <strain evidence="10">Cs3</strain>
    </source>
</reference>
<feature type="compositionally biased region" description="Polar residues" evidence="8">
    <location>
        <begin position="65"/>
        <end position="80"/>
    </location>
</feature>
<dbReference type="Gene3D" id="4.10.280.10">
    <property type="entry name" value="Helix-loop-helix DNA-binding domain"/>
    <property type="match status" value="1"/>
</dbReference>
<dbReference type="GO" id="GO:0070888">
    <property type="term" value="F:E-box binding"/>
    <property type="evidence" value="ECO:0007669"/>
    <property type="project" value="TreeGrafter"/>
</dbReference>
<feature type="compositionally biased region" description="Low complexity" evidence="8">
    <location>
        <begin position="252"/>
        <end position="264"/>
    </location>
</feature>
<dbReference type="GO" id="GO:0005634">
    <property type="term" value="C:nucleus"/>
    <property type="evidence" value="ECO:0007669"/>
    <property type="project" value="TreeGrafter"/>
</dbReference>
<dbReference type="GO" id="GO:0007423">
    <property type="term" value="P:sensory organ development"/>
    <property type="evidence" value="ECO:0007669"/>
    <property type="project" value="TreeGrafter"/>
</dbReference>
<dbReference type="Pfam" id="PF00010">
    <property type="entry name" value="HLH"/>
    <property type="match status" value="1"/>
</dbReference>
<feature type="compositionally biased region" description="Low complexity" evidence="8">
    <location>
        <begin position="47"/>
        <end position="56"/>
    </location>
</feature>
<feature type="region of interest" description="Disordered" evidence="8">
    <location>
        <begin position="1"/>
        <end position="111"/>
    </location>
</feature>
<evidence type="ECO:0000256" key="1">
    <source>
        <dbReference type="ARBA" id="ARBA00022473"/>
    </source>
</evidence>
<keyword evidence="5" id="KW-0238">DNA-binding</keyword>
<keyword evidence="3" id="KW-0524">Neurogenesis</keyword>
<evidence type="ECO:0000256" key="5">
    <source>
        <dbReference type="ARBA" id="ARBA00023125"/>
    </source>
</evidence>
<dbReference type="EMBL" id="LN650639">
    <property type="protein sequence ID" value="CEI71555.1"/>
    <property type="molecule type" value="mRNA"/>
</dbReference>
<sequence length="271" mass="30139">MTAETLRSPNPSAAEGILLRLQTSQMQATSPSDIRRPFLTGSGVCNTTPTSPPKSESSWKHRSQDTSTDYSLSPMVQSEDSIMDKDDVLIQEETEDKKDKSKKKRYTKSRTRVKNPIAVIKIKKTRRLKANDRERNRMHNLNSALDKLRCVLPTLPDETKLTKIETLRFAHNYIWALSETLKMLDSKGIKPNCGDDRQTNGTVPNESIQAPPLYGYCSPPIVPPSPAWSSVGSPHPVSSSSAQMSYTTTDYSDSSCSGSECSNSFVQYESL</sequence>
<reference evidence="10" key="2">
    <citation type="submission" date="2015-05" db="EMBL/GenBank/DDBJ databases">
        <title>Not all spider eyes have evolved equally: expression of retinal determination genes in the primary and secondary eyes of Cupiennius salei Keyserling (1877).</title>
        <authorList>
            <person name="Samadi L."/>
            <person name="Schmid A."/>
            <person name="Eriksson B.J."/>
        </authorList>
    </citation>
    <scope>NUCLEOTIDE SEQUENCE</scope>
    <source>
        <strain evidence="10">Cs3</strain>
    </source>
</reference>
<dbReference type="PANTHER" id="PTHR19290">
    <property type="entry name" value="BASIC HELIX-LOOP-HELIX PROTEIN NEUROGENIN-RELATED"/>
    <property type="match status" value="1"/>
</dbReference>
<name>A0A0F7TB54_CUPSA</name>
<evidence type="ECO:0000256" key="6">
    <source>
        <dbReference type="ARBA" id="ARBA00023163"/>
    </source>
</evidence>
<keyword evidence="7" id="KW-0539">Nucleus</keyword>
<dbReference type="InterPro" id="IPR036638">
    <property type="entry name" value="HLH_DNA-bd_sf"/>
</dbReference>
<evidence type="ECO:0000256" key="8">
    <source>
        <dbReference type="SAM" id="MobiDB-lite"/>
    </source>
</evidence>
<keyword evidence="1" id="KW-0217">Developmental protein</keyword>
<dbReference type="GO" id="GO:0061564">
    <property type="term" value="P:axon development"/>
    <property type="evidence" value="ECO:0007669"/>
    <property type="project" value="TreeGrafter"/>
</dbReference>
<dbReference type="CDD" id="cd11428">
    <property type="entry name" value="bHLH_TS_NGN"/>
    <property type="match status" value="1"/>
</dbReference>
<evidence type="ECO:0000256" key="7">
    <source>
        <dbReference type="ARBA" id="ARBA00023242"/>
    </source>
</evidence>
<accession>A0A0F7TB54</accession>